<dbReference type="OrthoDB" id="7427781at2"/>
<dbReference type="CDD" id="cd06127">
    <property type="entry name" value="DEDDh"/>
    <property type="match status" value="1"/>
</dbReference>
<proteinExistence type="predicted"/>
<dbReference type="GO" id="GO:0006259">
    <property type="term" value="P:DNA metabolic process"/>
    <property type="evidence" value="ECO:0007669"/>
    <property type="project" value="UniProtKB-ARBA"/>
</dbReference>
<dbReference type="SUPFAM" id="SSF53098">
    <property type="entry name" value="Ribonuclease H-like"/>
    <property type="match status" value="1"/>
</dbReference>
<dbReference type="AlphaFoldDB" id="A0A5N7MM16"/>
<dbReference type="GO" id="GO:0003676">
    <property type="term" value="F:nucleic acid binding"/>
    <property type="evidence" value="ECO:0007669"/>
    <property type="project" value="InterPro"/>
</dbReference>
<name>A0A5N7MM16_9HYPH</name>
<dbReference type="InterPro" id="IPR036397">
    <property type="entry name" value="RNaseH_sf"/>
</dbReference>
<feature type="domain" description="Exonuclease" evidence="1">
    <location>
        <begin position="49"/>
        <end position="210"/>
    </location>
</feature>
<sequence>MQLEDMVAAIEASGQYRILRRLNTDCSQLRPRDLFIEPGLIGTKLGGLLDCETTGTDPRTSEIIELAIVPFSYDGDGNILAIHQPYHRLREPSHPIPEAITQLTGIDDAMVAGQVIDLDELEAFIRPIELCTAHKASFDRKFAEGLSPAFASIAWACSVTQVPWREEGFESRALGYLSLKSGFYFDGHRATDDGVATVEILGRRLPRSGRTALSFLLEAAAQVTARVRAPNTPYERKDLLKARGYRWSDGSDGSPKAWWIDVPENRLNEELAFLKAEIYHRECNIPIRMITARDRFSVRAD</sequence>
<comment type="caution">
    <text evidence="2">The sequence shown here is derived from an EMBL/GenBank/DDBJ whole genome shotgun (WGS) entry which is preliminary data.</text>
</comment>
<protein>
    <submittedName>
        <fullName evidence="2">3'-5' exonuclease</fullName>
    </submittedName>
</protein>
<evidence type="ECO:0000313" key="2">
    <source>
        <dbReference type="EMBL" id="MPR27489.1"/>
    </source>
</evidence>
<gene>
    <name evidence="2" type="ORF">FS320_20465</name>
</gene>
<dbReference type="InterPro" id="IPR012337">
    <property type="entry name" value="RNaseH-like_sf"/>
</dbReference>
<dbReference type="EMBL" id="VOSK01000092">
    <property type="protein sequence ID" value="MPR27489.1"/>
    <property type="molecule type" value="Genomic_DNA"/>
</dbReference>
<organism evidence="2 3">
    <name type="scientific">Microvirga tunisiensis</name>
    <dbReference type="NCBI Taxonomy" id="2108360"/>
    <lineage>
        <taxon>Bacteria</taxon>
        <taxon>Pseudomonadati</taxon>
        <taxon>Pseudomonadota</taxon>
        <taxon>Alphaproteobacteria</taxon>
        <taxon>Hyphomicrobiales</taxon>
        <taxon>Methylobacteriaceae</taxon>
        <taxon>Microvirga</taxon>
    </lineage>
</organism>
<dbReference type="InterPro" id="IPR013520">
    <property type="entry name" value="Ribonucl_H"/>
</dbReference>
<evidence type="ECO:0000259" key="1">
    <source>
        <dbReference type="SMART" id="SM00479"/>
    </source>
</evidence>
<accession>A0A5N7MM16</accession>
<dbReference type="Proteomes" id="UP000403266">
    <property type="component" value="Unassembled WGS sequence"/>
</dbReference>
<keyword evidence="2" id="KW-0378">Hydrolase</keyword>
<evidence type="ECO:0000313" key="3">
    <source>
        <dbReference type="Proteomes" id="UP000403266"/>
    </source>
</evidence>
<dbReference type="GO" id="GO:0004527">
    <property type="term" value="F:exonuclease activity"/>
    <property type="evidence" value="ECO:0007669"/>
    <property type="project" value="UniProtKB-KW"/>
</dbReference>
<keyword evidence="2" id="KW-0269">Exonuclease</keyword>
<keyword evidence="2" id="KW-0540">Nuclease</keyword>
<dbReference type="Gene3D" id="3.30.420.10">
    <property type="entry name" value="Ribonuclease H-like superfamily/Ribonuclease H"/>
    <property type="match status" value="1"/>
</dbReference>
<keyword evidence="3" id="KW-1185">Reference proteome</keyword>
<dbReference type="SMART" id="SM00479">
    <property type="entry name" value="EXOIII"/>
    <property type="match status" value="1"/>
</dbReference>
<dbReference type="Pfam" id="PF00929">
    <property type="entry name" value="RNase_T"/>
    <property type="match status" value="1"/>
</dbReference>
<reference evidence="2 3" key="1">
    <citation type="journal article" date="2019" name="Syst. Appl. Microbiol.">
        <title>Microvirga tunisiensis sp. nov., a root nodule symbiotic bacterium isolated from Lupinus micranthus and L. luteus grown in Northern Tunisia.</title>
        <authorList>
            <person name="Msaddak A."/>
            <person name="Rejili M."/>
            <person name="Duran D."/>
            <person name="Mars M."/>
            <person name="Palacios J.M."/>
            <person name="Ruiz-Argueso T."/>
            <person name="Rey L."/>
            <person name="Imperial J."/>
        </authorList>
    </citation>
    <scope>NUCLEOTIDE SEQUENCE [LARGE SCALE GENOMIC DNA]</scope>
    <source>
        <strain evidence="2 3">Lmie10</strain>
    </source>
</reference>
<dbReference type="NCBIfam" id="NF006615">
    <property type="entry name" value="PRK09182.1"/>
    <property type="match status" value="1"/>
</dbReference>